<comment type="caution">
    <text evidence="10">The sequence shown here is derived from an EMBL/GenBank/DDBJ whole genome shotgun (WGS) entry which is preliminary data.</text>
</comment>
<name>A0A0U1QKN0_9BACL</name>
<dbReference type="GO" id="GO:0006310">
    <property type="term" value="P:DNA recombination"/>
    <property type="evidence" value="ECO:0007669"/>
    <property type="project" value="UniProtKB-KW"/>
</dbReference>
<comment type="similarity">
    <text evidence="1">In the C-terminal section; belongs to the transposase 35 family.</text>
</comment>
<dbReference type="Pfam" id="PF12323">
    <property type="entry name" value="HTH_OrfB_IS605"/>
    <property type="match status" value="1"/>
</dbReference>
<evidence type="ECO:0000256" key="4">
    <source>
        <dbReference type="ARBA" id="ARBA00022833"/>
    </source>
</evidence>
<dbReference type="EMBL" id="AFVQ02000218">
    <property type="protein sequence ID" value="KLI01353.1"/>
    <property type="molecule type" value="Genomic_DNA"/>
</dbReference>
<protein>
    <submittedName>
        <fullName evidence="10">Transposase</fullName>
    </submittedName>
</protein>
<reference evidence="10 11" key="1">
    <citation type="journal article" date="2011" name="J. Bacteriol.">
        <title>Draft genome sequence of Sporolactobacillus inulinus strain CASD, an efficient D-lactic acid-producing bacterium with high-concentration lactate tolerance capability.</title>
        <authorList>
            <person name="Yu B."/>
            <person name="Su F."/>
            <person name="Wang L."/>
            <person name="Xu K."/>
            <person name="Zhao B."/>
            <person name="Xu P."/>
        </authorList>
    </citation>
    <scope>NUCLEOTIDE SEQUENCE [LARGE SCALE GENOMIC DNA]</scope>
    <source>
        <strain evidence="10 11">CASD</strain>
    </source>
</reference>
<evidence type="ECO:0000313" key="11">
    <source>
        <dbReference type="Proteomes" id="UP000035553"/>
    </source>
</evidence>
<dbReference type="Pfam" id="PF07282">
    <property type="entry name" value="Cas12f1-like_TNB"/>
    <property type="match status" value="1"/>
</dbReference>
<keyword evidence="5" id="KW-0238">DNA-binding</keyword>
<evidence type="ECO:0000256" key="5">
    <source>
        <dbReference type="ARBA" id="ARBA00023125"/>
    </source>
</evidence>
<dbReference type="GO" id="GO:0003677">
    <property type="term" value="F:DNA binding"/>
    <property type="evidence" value="ECO:0007669"/>
    <property type="project" value="UniProtKB-KW"/>
</dbReference>
<dbReference type="NCBIfam" id="NF040570">
    <property type="entry name" value="guided_TnpB"/>
    <property type="match status" value="1"/>
</dbReference>
<feature type="domain" description="Transposase putative helix-turn-helix" evidence="9">
    <location>
        <begin position="2"/>
        <end position="47"/>
    </location>
</feature>
<keyword evidence="6" id="KW-0233">DNA recombination</keyword>
<feature type="domain" description="Cas12f1-like TNB" evidence="8">
    <location>
        <begin position="320"/>
        <end position="387"/>
    </location>
</feature>
<dbReference type="InterPro" id="IPR010095">
    <property type="entry name" value="Cas12f1-like_TNB"/>
</dbReference>
<dbReference type="Proteomes" id="UP000035553">
    <property type="component" value="Unassembled WGS sequence"/>
</dbReference>
<organism evidence="10 11">
    <name type="scientific">Sporolactobacillus inulinus CASD</name>
    <dbReference type="NCBI Taxonomy" id="1069536"/>
    <lineage>
        <taxon>Bacteria</taxon>
        <taxon>Bacillati</taxon>
        <taxon>Bacillota</taxon>
        <taxon>Bacilli</taxon>
        <taxon>Bacillales</taxon>
        <taxon>Sporolactobacillaceae</taxon>
        <taxon>Sporolactobacillus</taxon>
    </lineage>
</organism>
<dbReference type="GO" id="GO:0032196">
    <property type="term" value="P:transposition"/>
    <property type="evidence" value="ECO:0007669"/>
    <property type="project" value="UniProtKB-KW"/>
</dbReference>
<evidence type="ECO:0000259" key="9">
    <source>
        <dbReference type="Pfam" id="PF12323"/>
    </source>
</evidence>
<evidence type="ECO:0000256" key="6">
    <source>
        <dbReference type="ARBA" id="ARBA00023172"/>
    </source>
</evidence>
<evidence type="ECO:0000256" key="2">
    <source>
        <dbReference type="ARBA" id="ARBA00022578"/>
    </source>
</evidence>
<feature type="domain" description="Probable transposase IS891/IS1136/IS1341" evidence="7">
    <location>
        <begin position="174"/>
        <end position="308"/>
    </location>
</feature>
<sequence>MMKLLKAYKTEINPTEQQIFIIRKTMGTGRYVYNLFLSINRWRYECGYCYLNAYAFSKWLNNTYLKENTKEMWIKSVHAKSVKQSIINADQAMKKFFKHQAGFPKYKSRKKDWGSFYFFKNGSKQFIDCERHRIKIPTLGWIRIKEKGYFPTDNKLNVIKNGTISEKAGRYYLSILVEQSETIKQDNSKEPIGIDLGVKEFAVFSTGEMKPSINRIKKIKKLEKKLKREQRSFSRKVLSFQARQNKTKRGETATKFNLEKQKLRVQKFHQKLSNIRVDHHKKIVNELVRAKPSYIAIEDLNVRGMIKNRHLARSVAQQGFFDFRVRLTNKCKEFGIPLHIVDRYEPSSKICHHCGHKKVDLRLSDRIYTCDNCDSTTDRDYNAALNIRDTQNFKLA</sequence>
<accession>A0A0U1QKN0</accession>
<evidence type="ECO:0000259" key="7">
    <source>
        <dbReference type="Pfam" id="PF01385"/>
    </source>
</evidence>
<evidence type="ECO:0000256" key="3">
    <source>
        <dbReference type="ARBA" id="ARBA00022723"/>
    </source>
</evidence>
<keyword evidence="2" id="KW-0815">Transposition</keyword>
<dbReference type="STRING" id="1069536.SINU_13890"/>
<dbReference type="NCBIfam" id="TIGR01766">
    <property type="entry name" value="IS200/IS605 family accessory protein TnpB-like domain"/>
    <property type="match status" value="1"/>
</dbReference>
<evidence type="ECO:0000313" key="10">
    <source>
        <dbReference type="EMBL" id="KLI01353.1"/>
    </source>
</evidence>
<evidence type="ECO:0000259" key="8">
    <source>
        <dbReference type="Pfam" id="PF07282"/>
    </source>
</evidence>
<dbReference type="InterPro" id="IPR001959">
    <property type="entry name" value="Transposase"/>
</dbReference>
<keyword evidence="11" id="KW-1185">Reference proteome</keyword>
<keyword evidence="4" id="KW-0862">Zinc</keyword>
<dbReference type="InterPro" id="IPR021027">
    <property type="entry name" value="Transposase_put_HTH"/>
</dbReference>
<dbReference type="Pfam" id="PF01385">
    <property type="entry name" value="OrfB_IS605"/>
    <property type="match status" value="1"/>
</dbReference>
<gene>
    <name evidence="10" type="ORF">SINU_13890</name>
</gene>
<dbReference type="AlphaFoldDB" id="A0A0U1QKN0"/>
<dbReference type="GO" id="GO:0046872">
    <property type="term" value="F:metal ion binding"/>
    <property type="evidence" value="ECO:0007669"/>
    <property type="project" value="UniProtKB-KW"/>
</dbReference>
<proteinExistence type="inferred from homology"/>
<dbReference type="OrthoDB" id="56768at2"/>
<evidence type="ECO:0000256" key="1">
    <source>
        <dbReference type="ARBA" id="ARBA00008761"/>
    </source>
</evidence>
<keyword evidence="3" id="KW-0479">Metal-binding</keyword>